<dbReference type="EMBL" id="CP040442">
    <property type="protein sequence ID" value="QOW10162.1"/>
    <property type="molecule type" value="Genomic_DNA"/>
</dbReference>
<dbReference type="PROSITE" id="PS51257">
    <property type="entry name" value="PROKAR_LIPOPROTEIN"/>
    <property type="match status" value="1"/>
</dbReference>
<evidence type="ECO:0000256" key="4">
    <source>
        <dbReference type="ARBA" id="ARBA00023136"/>
    </source>
</evidence>
<evidence type="ECO:0000256" key="5">
    <source>
        <dbReference type="ARBA" id="ARBA00023237"/>
    </source>
</evidence>
<dbReference type="Proteomes" id="UP000594195">
    <property type="component" value="Chromosome"/>
</dbReference>
<keyword evidence="9" id="KW-1185">Reference proteome</keyword>
<accession>A0A7M2Y9S2</accession>
<keyword evidence="5" id="KW-0998">Cell outer membrane</keyword>
<protein>
    <submittedName>
        <fullName evidence="8">RagB/SusD family nutrient uptake outer membrane protein</fullName>
    </submittedName>
</protein>
<dbReference type="InterPro" id="IPR011990">
    <property type="entry name" value="TPR-like_helical_dom_sf"/>
</dbReference>
<evidence type="ECO:0000313" key="8">
    <source>
        <dbReference type="EMBL" id="QOW10162.1"/>
    </source>
</evidence>
<comment type="similarity">
    <text evidence="2">Belongs to the SusD family.</text>
</comment>
<dbReference type="InterPro" id="IPR012944">
    <property type="entry name" value="SusD_RagB_dom"/>
</dbReference>
<evidence type="ECO:0000259" key="6">
    <source>
        <dbReference type="Pfam" id="PF07980"/>
    </source>
</evidence>
<feature type="domain" description="SusD-like N-terminal" evidence="7">
    <location>
        <begin position="23"/>
        <end position="226"/>
    </location>
</feature>
<evidence type="ECO:0000313" key="9">
    <source>
        <dbReference type="Proteomes" id="UP000594195"/>
    </source>
</evidence>
<reference evidence="8 9" key="1">
    <citation type="submission" date="2019-05" db="EMBL/GenBank/DDBJ databases">
        <title>Chryseobacterium sp. isolated from King George Island, maritime Antarctica.</title>
        <authorList>
            <person name="Peng X."/>
        </authorList>
    </citation>
    <scope>NUCLEOTIDE SEQUENCE [LARGE SCALE GENOMIC DNA]</scope>
    <source>
        <strain evidence="8 9">7-3A</strain>
    </source>
</reference>
<dbReference type="Pfam" id="PF14322">
    <property type="entry name" value="SusD-like_3"/>
    <property type="match status" value="1"/>
</dbReference>
<keyword evidence="4" id="KW-0472">Membrane</keyword>
<evidence type="ECO:0000256" key="1">
    <source>
        <dbReference type="ARBA" id="ARBA00004442"/>
    </source>
</evidence>
<gene>
    <name evidence="8" type="ORF">Q73A0000_07195</name>
</gene>
<feature type="domain" description="RagB/SusD" evidence="6">
    <location>
        <begin position="333"/>
        <end position="405"/>
    </location>
</feature>
<dbReference type="SUPFAM" id="SSF48452">
    <property type="entry name" value="TPR-like"/>
    <property type="match status" value="1"/>
</dbReference>
<keyword evidence="3" id="KW-0732">Signal</keyword>
<proteinExistence type="inferred from homology"/>
<sequence length="450" mass="51628">MKTQYYFNIIALLASISFIGCNDFLDERSDLKLAIPETVEANQALIDNYNVINFDFATSGETSTDDFYLAEDDYNGLIYEEQKRLYMWKSDHVSPTIDAGNDWFYCYQGIYYANSVLYNLEKYNLNGNEANNVRGQALALRASRYLDGAQLWCLAYDKSTSEAKLGLPLRLDPDMNYVSERSTLEETYQQILKDLHEAVNYLPVNSLSVSRMSKPAALGLLSRTYLFMGDYSNSLKYGLEAISYKSSLMNYNNLEVNSNYPISNINAEIIFRSSMRYETHLLPAKINLELYNTYNDNDLRRKIFFRKSNTGEILFKGNYNEYGGLFNGISTNELLLNISECYARLGDANSGINYLNDLLKTRWITGKYITITANNSQIALQKILDERRKELLMRGLRWSDIKRLNRDGAGIVLTRNLMGETLTLPPNDLRYAIAIPEEVVKLTGMKQNER</sequence>
<dbReference type="AlphaFoldDB" id="A0A7M2Y9S2"/>
<evidence type="ECO:0000259" key="7">
    <source>
        <dbReference type="Pfam" id="PF14322"/>
    </source>
</evidence>
<name>A0A7M2Y9S2_9FLAO</name>
<dbReference type="Pfam" id="PF07980">
    <property type="entry name" value="SusD_RagB"/>
    <property type="match status" value="1"/>
</dbReference>
<organism evidence="8 9">
    <name type="scientific">Kaistella flava</name>
    <name type="common">ex Peng et al. 2021</name>
    <dbReference type="NCBI Taxonomy" id="2038776"/>
    <lineage>
        <taxon>Bacteria</taxon>
        <taxon>Pseudomonadati</taxon>
        <taxon>Bacteroidota</taxon>
        <taxon>Flavobacteriia</taxon>
        <taxon>Flavobacteriales</taxon>
        <taxon>Weeksellaceae</taxon>
        <taxon>Chryseobacterium group</taxon>
        <taxon>Kaistella</taxon>
    </lineage>
</organism>
<dbReference type="KEGG" id="kfa:Q73A0000_07195"/>
<evidence type="ECO:0000256" key="2">
    <source>
        <dbReference type="ARBA" id="ARBA00006275"/>
    </source>
</evidence>
<evidence type="ECO:0000256" key="3">
    <source>
        <dbReference type="ARBA" id="ARBA00022729"/>
    </source>
</evidence>
<dbReference type="GO" id="GO:0009279">
    <property type="term" value="C:cell outer membrane"/>
    <property type="evidence" value="ECO:0007669"/>
    <property type="project" value="UniProtKB-SubCell"/>
</dbReference>
<comment type="subcellular location">
    <subcellularLocation>
        <location evidence="1">Cell outer membrane</location>
    </subcellularLocation>
</comment>
<dbReference type="RefSeq" id="WP_193813392.1">
    <property type="nucleotide sequence ID" value="NZ_CP040442.1"/>
</dbReference>
<dbReference type="InterPro" id="IPR033985">
    <property type="entry name" value="SusD-like_N"/>
</dbReference>
<dbReference type="Gene3D" id="1.25.40.390">
    <property type="match status" value="1"/>
</dbReference>